<dbReference type="OMA" id="WTMERHE"/>
<dbReference type="EMBL" id="KZ772737">
    <property type="protein sequence ID" value="PTQ36237.1"/>
    <property type="molecule type" value="Genomic_DNA"/>
</dbReference>
<dbReference type="InterPro" id="IPR044822">
    <property type="entry name" value="Myb_DNA-bind_4"/>
</dbReference>
<sequence>MTSEEVAMADPRAIVQVNDDQSKEIDDDVLYGDPEGSRNGRTYKKSNWTPAEMVILQAARREDFDRQNKGGLKEKKKTAVERWQWIEDYCWAQGVLKSAQQCQDKWELLASEFKKVNDYEKNIPSGQRSYWEMLGDERKKHRLPRNFYKEVFQALTEWYNKSKAADPGELAVDTSTPAPILRIACSYGSDAGAGGSPDNTAGSNGEFSDSEGDDAENANGPSTLRKRKLLPKSSDRMAPILERNNKKVVDAMMESEERKDKRHKEDMEMEKVKLKFEKEKFRGTMELGSGYISALNNIGEGLKQLSAALQASRQP</sequence>
<feature type="domain" description="Myb/SANT-like DNA-binding" evidence="2">
    <location>
        <begin position="46"/>
        <end position="133"/>
    </location>
</feature>
<reference evidence="4" key="1">
    <citation type="journal article" date="2017" name="Cell">
        <title>Insights into land plant evolution garnered from the Marchantia polymorpha genome.</title>
        <authorList>
            <person name="Bowman J.L."/>
            <person name="Kohchi T."/>
            <person name="Yamato K.T."/>
            <person name="Jenkins J."/>
            <person name="Shu S."/>
            <person name="Ishizaki K."/>
            <person name="Yamaoka S."/>
            <person name="Nishihama R."/>
            <person name="Nakamura Y."/>
            <person name="Berger F."/>
            <person name="Adam C."/>
            <person name="Aki S.S."/>
            <person name="Althoff F."/>
            <person name="Araki T."/>
            <person name="Arteaga-Vazquez M.A."/>
            <person name="Balasubrmanian S."/>
            <person name="Barry K."/>
            <person name="Bauer D."/>
            <person name="Boehm C.R."/>
            <person name="Briginshaw L."/>
            <person name="Caballero-Perez J."/>
            <person name="Catarino B."/>
            <person name="Chen F."/>
            <person name="Chiyoda S."/>
            <person name="Chovatia M."/>
            <person name="Davies K.M."/>
            <person name="Delmans M."/>
            <person name="Demura T."/>
            <person name="Dierschke T."/>
            <person name="Dolan L."/>
            <person name="Dorantes-Acosta A.E."/>
            <person name="Eklund D.M."/>
            <person name="Florent S.N."/>
            <person name="Flores-Sandoval E."/>
            <person name="Fujiyama A."/>
            <person name="Fukuzawa H."/>
            <person name="Galik B."/>
            <person name="Grimanelli D."/>
            <person name="Grimwood J."/>
            <person name="Grossniklaus U."/>
            <person name="Hamada T."/>
            <person name="Haseloff J."/>
            <person name="Hetherington A.J."/>
            <person name="Higo A."/>
            <person name="Hirakawa Y."/>
            <person name="Hundley H.N."/>
            <person name="Ikeda Y."/>
            <person name="Inoue K."/>
            <person name="Inoue S.I."/>
            <person name="Ishida S."/>
            <person name="Jia Q."/>
            <person name="Kakita M."/>
            <person name="Kanazawa T."/>
            <person name="Kawai Y."/>
            <person name="Kawashima T."/>
            <person name="Kennedy M."/>
            <person name="Kinose K."/>
            <person name="Kinoshita T."/>
            <person name="Kohara Y."/>
            <person name="Koide E."/>
            <person name="Komatsu K."/>
            <person name="Kopischke S."/>
            <person name="Kubo M."/>
            <person name="Kyozuka J."/>
            <person name="Lagercrantz U."/>
            <person name="Lin S.S."/>
            <person name="Lindquist E."/>
            <person name="Lipzen A.M."/>
            <person name="Lu C.W."/>
            <person name="De Luna E."/>
            <person name="Martienssen R.A."/>
            <person name="Minamino N."/>
            <person name="Mizutani M."/>
            <person name="Mizutani M."/>
            <person name="Mochizuki N."/>
            <person name="Monte I."/>
            <person name="Mosher R."/>
            <person name="Nagasaki H."/>
            <person name="Nakagami H."/>
            <person name="Naramoto S."/>
            <person name="Nishitani K."/>
            <person name="Ohtani M."/>
            <person name="Okamoto T."/>
            <person name="Okumura M."/>
            <person name="Phillips J."/>
            <person name="Pollak B."/>
            <person name="Reinders A."/>
            <person name="Rovekamp M."/>
            <person name="Sano R."/>
            <person name="Sawa S."/>
            <person name="Schmid M.W."/>
            <person name="Shirakawa M."/>
            <person name="Solano R."/>
            <person name="Spunde A."/>
            <person name="Suetsugu N."/>
            <person name="Sugano S."/>
            <person name="Sugiyama A."/>
            <person name="Sun R."/>
            <person name="Suzuki Y."/>
            <person name="Takenaka M."/>
            <person name="Takezawa D."/>
            <person name="Tomogane H."/>
            <person name="Tsuzuki M."/>
            <person name="Ueda T."/>
            <person name="Umeda M."/>
            <person name="Ward J.M."/>
            <person name="Watanabe Y."/>
            <person name="Yazaki K."/>
            <person name="Yokoyama R."/>
            <person name="Yoshitake Y."/>
            <person name="Yotsui I."/>
            <person name="Zachgo S."/>
            <person name="Schmutz J."/>
        </authorList>
    </citation>
    <scope>NUCLEOTIDE SEQUENCE [LARGE SCALE GENOMIC DNA]</scope>
    <source>
        <strain evidence="4">Tak-1</strain>
    </source>
</reference>
<dbReference type="Gramene" id="Mp1g23310.1">
    <property type="protein sequence ID" value="Mp1g23310.1.cds"/>
    <property type="gene ID" value="Mp1g23310"/>
</dbReference>
<dbReference type="Proteomes" id="UP000244005">
    <property type="component" value="Unassembled WGS sequence"/>
</dbReference>
<proteinExistence type="predicted"/>
<evidence type="ECO:0000313" key="4">
    <source>
        <dbReference type="Proteomes" id="UP000244005"/>
    </source>
</evidence>
<dbReference type="PANTHER" id="PTHR33492:SF11">
    <property type="entry name" value="OS04G0670900 PROTEIN"/>
    <property type="match status" value="1"/>
</dbReference>
<dbReference type="OrthoDB" id="1843873at2759"/>
<evidence type="ECO:0000256" key="1">
    <source>
        <dbReference type="SAM" id="MobiDB-lite"/>
    </source>
</evidence>
<dbReference type="PANTHER" id="PTHR33492">
    <property type="entry name" value="OSJNBA0043A12.37 PROTEIN-RELATED"/>
    <property type="match status" value="1"/>
</dbReference>
<keyword evidence="4" id="KW-1185">Reference proteome</keyword>
<evidence type="ECO:0000313" key="3">
    <source>
        <dbReference type="EMBL" id="PTQ36237.1"/>
    </source>
</evidence>
<feature type="compositionally biased region" description="Polar residues" evidence="1">
    <location>
        <begin position="197"/>
        <end position="207"/>
    </location>
</feature>
<dbReference type="AlphaFoldDB" id="A0A2R6WQU5"/>
<gene>
    <name evidence="3" type="ORF">MARPO_0065s0047</name>
</gene>
<protein>
    <recommendedName>
        <fullName evidence="2">Myb/SANT-like DNA-binding domain-containing protein</fullName>
    </recommendedName>
</protein>
<dbReference type="Gene3D" id="1.10.10.60">
    <property type="entry name" value="Homeodomain-like"/>
    <property type="match status" value="1"/>
</dbReference>
<dbReference type="Pfam" id="PF13837">
    <property type="entry name" value="Myb_DNA-bind_4"/>
    <property type="match status" value="1"/>
</dbReference>
<feature type="region of interest" description="Disordered" evidence="1">
    <location>
        <begin position="192"/>
        <end position="266"/>
    </location>
</feature>
<feature type="compositionally biased region" description="Basic and acidic residues" evidence="1">
    <location>
        <begin position="243"/>
        <end position="266"/>
    </location>
</feature>
<evidence type="ECO:0000259" key="2">
    <source>
        <dbReference type="Pfam" id="PF13837"/>
    </source>
</evidence>
<name>A0A2R6WQU5_MARPO</name>
<accession>A0A2R6WQU5</accession>
<feature type="region of interest" description="Disordered" evidence="1">
    <location>
        <begin position="24"/>
        <end position="44"/>
    </location>
</feature>
<organism evidence="3 4">
    <name type="scientific">Marchantia polymorpha</name>
    <name type="common">Common liverwort</name>
    <name type="synonym">Marchantia aquatica</name>
    <dbReference type="NCBI Taxonomy" id="3197"/>
    <lineage>
        <taxon>Eukaryota</taxon>
        <taxon>Viridiplantae</taxon>
        <taxon>Streptophyta</taxon>
        <taxon>Embryophyta</taxon>
        <taxon>Marchantiophyta</taxon>
        <taxon>Marchantiopsida</taxon>
        <taxon>Marchantiidae</taxon>
        <taxon>Marchantiales</taxon>
        <taxon>Marchantiaceae</taxon>
        <taxon>Marchantia</taxon>
    </lineage>
</organism>